<keyword evidence="4" id="KW-1185">Reference proteome</keyword>
<reference evidence="3 4" key="1">
    <citation type="submission" date="2019-09" db="EMBL/GenBank/DDBJ databases">
        <title>Draft genome of the ectomycorrhizal ascomycete Sphaerosporella brunnea.</title>
        <authorList>
            <consortium name="DOE Joint Genome Institute"/>
            <person name="Benucci G.M."/>
            <person name="Marozzi G."/>
            <person name="Antonielli L."/>
            <person name="Sanchez S."/>
            <person name="Marco P."/>
            <person name="Wang X."/>
            <person name="Falini L.B."/>
            <person name="Barry K."/>
            <person name="Haridas S."/>
            <person name="Lipzen A."/>
            <person name="Labutti K."/>
            <person name="Grigoriev I.V."/>
            <person name="Murat C."/>
            <person name="Martin F."/>
            <person name="Albertini E."/>
            <person name="Donnini D."/>
            <person name="Bonito G."/>
        </authorList>
    </citation>
    <scope>NUCLEOTIDE SEQUENCE [LARGE SCALE GENOMIC DNA]</scope>
    <source>
        <strain evidence="3 4">Sb_GMNB300</strain>
    </source>
</reference>
<evidence type="ECO:0000313" key="3">
    <source>
        <dbReference type="EMBL" id="KAA8913465.1"/>
    </source>
</evidence>
<comment type="caution">
    <text evidence="3">The sequence shown here is derived from an EMBL/GenBank/DDBJ whole genome shotgun (WGS) entry which is preliminary data.</text>
</comment>
<dbReference type="OrthoDB" id="2748312at2759"/>
<proteinExistence type="predicted"/>
<dbReference type="InterPro" id="IPR029476">
    <property type="entry name" value="DNase_NucA_NucB"/>
</dbReference>
<keyword evidence="1" id="KW-0732">Signal</keyword>
<dbReference type="Proteomes" id="UP000326924">
    <property type="component" value="Unassembled WGS sequence"/>
</dbReference>
<feature type="signal peptide" evidence="1">
    <location>
        <begin position="1"/>
        <end position="20"/>
    </location>
</feature>
<evidence type="ECO:0000256" key="1">
    <source>
        <dbReference type="SAM" id="SignalP"/>
    </source>
</evidence>
<feature type="chain" id="PRO_5023802836" evidence="1">
    <location>
        <begin position="21"/>
        <end position="229"/>
    </location>
</feature>
<evidence type="ECO:0000313" key="4">
    <source>
        <dbReference type="Proteomes" id="UP000326924"/>
    </source>
</evidence>
<organism evidence="3 4">
    <name type="scientific">Sphaerosporella brunnea</name>
    <dbReference type="NCBI Taxonomy" id="1250544"/>
    <lineage>
        <taxon>Eukaryota</taxon>
        <taxon>Fungi</taxon>
        <taxon>Dikarya</taxon>
        <taxon>Ascomycota</taxon>
        <taxon>Pezizomycotina</taxon>
        <taxon>Pezizomycetes</taxon>
        <taxon>Pezizales</taxon>
        <taxon>Pyronemataceae</taxon>
        <taxon>Sphaerosporella</taxon>
    </lineage>
</organism>
<dbReference type="InParanoid" id="A0A5J5F8P2"/>
<sequence length="229" mass="24444">MYFNPGQLLVILASASLALSINFEWDCTNSLATCNNACYAVNCKGKPGMLNYDSNAGNRGPRRTASGCNRTPCTNTNYRGSGNSCDEYPFASTTQGGTGAILRCVDSTENSSEGGQLGAFYRGLNNGQQFGVVVRNYGGAAFCANAGNCQNDGWEFKLQSGSFVNARDENNGFVPADSSKPGGSPFRKFMGEDGVERLWITKDPSGTIVGDHVWNGEGKKVMIVSEVFD</sequence>
<dbReference type="EMBL" id="VXIS01000014">
    <property type="protein sequence ID" value="KAA8913465.1"/>
    <property type="molecule type" value="Genomic_DNA"/>
</dbReference>
<protein>
    <submittedName>
        <fullName evidence="3">Deoxyribonuclease NucA/NucB-domain-containing protein</fullName>
    </submittedName>
</protein>
<evidence type="ECO:0000259" key="2">
    <source>
        <dbReference type="Pfam" id="PF14040"/>
    </source>
</evidence>
<gene>
    <name evidence="3" type="ORF">FN846DRAFT_916115</name>
</gene>
<name>A0A5J5F8P2_9PEZI</name>
<dbReference type="Pfam" id="PF14040">
    <property type="entry name" value="DNase_NucA_NucB"/>
    <property type="match status" value="1"/>
</dbReference>
<dbReference type="AlphaFoldDB" id="A0A5J5F8P2"/>
<feature type="domain" description="Deoxyribonuclease NucA/NucB" evidence="2">
    <location>
        <begin position="37"/>
        <end position="133"/>
    </location>
</feature>
<accession>A0A5J5F8P2</accession>